<dbReference type="SUPFAM" id="SSF51735">
    <property type="entry name" value="NAD(P)-binding Rossmann-fold domains"/>
    <property type="match status" value="1"/>
</dbReference>
<protein>
    <recommendedName>
        <fullName evidence="1">Thioester reductase (TE) domain-containing protein</fullName>
    </recommendedName>
</protein>
<name>A0AAD4BBW6_BOLED</name>
<accession>A0AAD4BBW6</accession>
<dbReference type="Gene3D" id="3.40.50.720">
    <property type="entry name" value="NAD(P)-binding Rossmann-like Domain"/>
    <property type="match status" value="1"/>
</dbReference>
<dbReference type="InterPro" id="IPR013120">
    <property type="entry name" value="FAR_NAD-bd"/>
</dbReference>
<dbReference type="InterPro" id="IPR036291">
    <property type="entry name" value="NAD(P)-bd_dom_sf"/>
</dbReference>
<reference evidence="2" key="2">
    <citation type="journal article" date="2020" name="Nat. Commun.">
        <title>Large-scale genome sequencing of mycorrhizal fungi provides insights into the early evolution of symbiotic traits.</title>
        <authorList>
            <person name="Miyauchi S."/>
            <person name="Kiss E."/>
            <person name="Kuo A."/>
            <person name="Drula E."/>
            <person name="Kohler A."/>
            <person name="Sanchez-Garcia M."/>
            <person name="Morin E."/>
            <person name="Andreopoulos B."/>
            <person name="Barry K.W."/>
            <person name="Bonito G."/>
            <person name="Buee M."/>
            <person name="Carver A."/>
            <person name="Chen C."/>
            <person name="Cichocki N."/>
            <person name="Clum A."/>
            <person name="Culley D."/>
            <person name="Crous P.W."/>
            <person name="Fauchery L."/>
            <person name="Girlanda M."/>
            <person name="Hayes R.D."/>
            <person name="Keri Z."/>
            <person name="LaButti K."/>
            <person name="Lipzen A."/>
            <person name="Lombard V."/>
            <person name="Magnuson J."/>
            <person name="Maillard F."/>
            <person name="Murat C."/>
            <person name="Nolan M."/>
            <person name="Ohm R.A."/>
            <person name="Pangilinan J."/>
            <person name="Pereira M.F."/>
            <person name="Perotto S."/>
            <person name="Peter M."/>
            <person name="Pfister S."/>
            <person name="Riley R."/>
            <person name="Sitrit Y."/>
            <person name="Stielow J.B."/>
            <person name="Szollosi G."/>
            <person name="Zifcakova L."/>
            <person name="Stursova M."/>
            <person name="Spatafora J.W."/>
            <person name="Tedersoo L."/>
            <person name="Vaario L.M."/>
            <person name="Yamada A."/>
            <person name="Yan M."/>
            <person name="Wang P."/>
            <person name="Xu J."/>
            <person name="Bruns T."/>
            <person name="Baldrian P."/>
            <person name="Vilgalys R."/>
            <person name="Dunand C."/>
            <person name="Henrissat B."/>
            <person name="Grigoriev I.V."/>
            <person name="Hibbett D."/>
            <person name="Nagy L.G."/>
            <person name="Martin F.M."/>
        </authorList>
    </citation>
    <scope>NUCLEOTIDE SEQUENCE</scope>
    <source>
        <strain evidence="2">BED1</strain>
    </source>
</reference>
<organism evidence="2 3">
    <name type="scientific">Boletus edulis BED1</name>
    <dbReference type="NCBI Taxonomy" id="1328754"/>
    <lineage>
        <taxon>Eukaryota</taxon>
        <taxon>Fungi</taxon>
        <taxon>Dikarya</taxon>
        <taxon>Basidiomycota</taxon>
        <taxon>Agaricomycotina</taxon>
        <taxon>Agaricomycetes</taxon>
        <taxon>Agaricomycetidae</taxon>
        <taxon>Boletales</taxon>
        <taxon>Boletineae</taxon>
        <taxon>Boletaceae</taxon>
        <taxon>Boletoideae</taxon>
        <taxon>Boletus</taxon>
    </lineage>
</organism>
<dbReference type="Proteomes" id="UP001194468">
    <property type="component" value="Unassembled WGS sequence"/>
</dbReference>
<dbReference type="AlphaFoldDB" id="A0AAD4BBW6"/>
<evidence type="ECO:0000313" key="2">
    <source>
        <dbReference type="EMBL" id="KAF8417613.1"/>
    </source>
</evidence>
<reference evidence="2" key="1">
    <citation type="submission" date="2019-10" db="EMBL/GenBank/DDBJ databases">
        <authorList>
            <consortium name="DOE Joint Genome Institute"/>
            <person name="Kuo A."/>
            <person name="Miyauchi S."/>
            <person name="Kiss E."/>
            <person name="Drula E."/>
            <person name="Kohler A."/>
            <person name="Sanchez-Garcia M."/>
            <person name="Andreopoulos B."/>
            <person name="Barry K.W."/>
            <person name="Bonito G."/>
            <person name="Buee M."/>
            <person name="Carver A."/>
            <person name="Chen C."/>
            <person name="Cichocki N."/>
            <person name="Clum A."/>
            <person name="Culley D."/>
            <person name="Crous P.W."/>
            <person name="Fauchery L."/>
            <person name="Girlanda M."/>
            <person name="Hayes R."/>
            <person name="Keri Z."/>
            <person name="LaButti K."/>
            <person name="Lipzen A."/>
            <person name="Lombard V."/>
            <person name="Magnuson J."/>
            <person name="Maillard F."/>
            <person name="Morin E."/>
            <person name="Murat C."/>
            <person name="Nolan M."/>
            <person name="Ohm R."/>
            <person name="Pangilinan J."/>
            <person name="Pereira M."/>
            <person name="Perotto S."/>
            <person name="Peter M."/>
            <person name="Riley R."/>
            <person name="Sitrit Y."/>
            <person name="Stielow B."/>
            <person name="Szollosi G."/>
            <person name="Zifcakova L."/>
            <person name="Stursova M."/>
            <person name="Spatafora J.W."/>
            <person name="Tedersoo L."/>
            <person name="Vaario L.-M."/>
            <person name="Yamada A."/>
            <person name="Yan M."/>
            <person name="Wang P."/>
            <person name="Xu J."/>
            <person name="Bruns T."/>
            <person name="Baldrian P."/>
            <person name="Vilgalys R."/>
            <person name="Henrissat B."/>
            <person name="Grigoriev I.V."/>
            <person name="Hibbett D."/>
            <person name="Nagy L.G."/>
            <person name="Martin F.M."/>
        </authorList>
    </citation>
    <scope>NUCLEOTIDE SEQUENCE</scope>
    <source>
        <strain evidence="2">BED1</strain>
    </source>
</reference>
<feature type="domain" description="Thioester reductase (TE)" evidence="1">
    <location>
        <begin position="76"/>
        <end position="122"/>
    </location>
</feature>
<dbReference type="Pfam" id="PF07993">
    <property type="entry name" value="NAD_binding_4"/>
    <property type="match status" value="1"/>
</dbReference>
<sequence>MRTKTWRMASCHLKNSYRPKRLTCQLINPLCFSRTALHFIRKGPGILGRNIFGLRPNGHFRPGSSQLIEPAVVLRTGATGGLGSFLLSELLKSPVVQRVYAFNRPSSLKSIAERQKFAFKTKGL</sequence>
<proteinExistence type="predicted"/>
<gene>
    <name evidence="2" type="ORF">L210DRAFT_3580694</name>
</gene>
<keyword evidence="3" id="KW-1185">Reference proteome</keyword>
<evidence type="ECO:0000259" key="1">
    <source>
        <dbReference type="Pfam" id="PF07993"/>
    </source>
</evidence>
<comment type="caution">
    <text evidence="2">The sequence shown here is derived from an EMBL/GenBank/DDBJ whole genome shotgun (WGS) entry which is preliminary data.</text>
</comment>
<evidence type="ECO:0000313" key="3">
    <source>
        <dbReference type="Proteomes" id="UP001194468"/>
    </source>
</evidence>
<dbReference type="EMBL" id="WHUW01000218">
    <property type="protein sequence ID" value="KAF8417613.1"/>
    <property type="molecule type" value="Genomic_DNA"/>
</dbReference>